<dbReference type="EMBL" id="RJUR01000011">
    <property type="protein sequence ID" value="ROQ53485.1"/>
    <property type="molecule type" value="Genomic_DNA"/>
</dbReference>
<comment type="caution">
    <text evidence="2">The sequence shown here is derived from an EMBL/GenBank/DDBJ whole genome shotgun (WGS) entry which is preliminary data.</text>
</comment>
<proteinExistence type="predicted"/>
<dbReference type="OrthoDB" id="8904484at2"/>
<dbReference type="AlphaFoldDB" id="A0A9X8EK75"/>
<evidence type="ECO:0000259" key="1">
    <source>
        <dbReference type="PROSITE" id="PS50943"/>
    </source>
</evidence>
<feature type="domain" description="HTH cro/C1-type" evidence="1">
    <location>
        <begin position="68"/>
        <end position="88"/>
    </location>
</feature>
<protein>
    <recommendedName>
        <fullName evidence="1">HTH cro/C1-type domain-containing protein</fullName>
    </recommendedName>
</protein>
<gene>
    <name evidence="2" type="ORF">EDF85_1248</name>
</gene>
<dbReference type="PROSITE" id="PS50943">
    <property type="entry name" value="HTH_CROC1"/>
    <property type="match status" value="1"/>
</dbReference>
<dbReference type="Proteomes" id="UP000269115">
    <property type="component" value="Unassembled WGS sequence"/>
</dbReference>
<evidence type="ECO:0000313" key="3">
    <source>
        <dbReference type="Proteomes" id="UP000269115"/>
    </source>
</evidence>
<reference evidence="2 3" key="1">
    <citation type="submission" date="2018-11" db="EMBL/GenBank/DDBJ databases">
        <title>Genomic analyses of the natural microbiome of Caenorhabditis elegans.</title>
        <authorList>
            <person name="Samuel B."/>
        </authorList>
    </citation>
    <scope>NUCLEOTIDE SEQUENCE [LARGE SCALE GENOMIC DNA]</scope>
    <source>
        <strain evidence="2 3">BIGb0473</strain>
    </source>
</reference>
<dbReference type="InterPro" id="IPR001387">
    <property type="entry name" value="Cro/C1-type_HTH"/>
</dbReference>
<dbReference type="GO" id="GO:0003677">
    <property type="term" value="F:DNA binding"/>
    <property type="evidence" value="ECO:0007669"/>
    <property type="project" value="InterPro"/>
</dbReference>
<accession>A0A9X8EK75</accession>
<dbReference type="InterPro" id="IPR010982">
    <property type="entry name" value="Lambda_DNA-bd_dom_sf"/>
</dbReference>
<name>A0A9X8EK75_PSEPU</name>
<sequence length="205" mass="22169">MNSPVSVPPKSLGAHFSDNLSAVLAIGGKQREDGRPGPVTAACIQRETGIARSTLRALKSPREQLDPNPDLHTLSRIADALGVPPAFLLMRPQDWLALGQAVGGSRDYLAAAVKLQSEGKLEQGNPVEKVLRECKVHPDVRPIGVGASPEVSRVNARDEWRRRSCLKLDALMLRQVRSDQPRAWLTAIAGAFVSRSTPHAPTIID</sequence>
<organism evidence="2 3">
    <name type="scientific">Pseudomonas putida</name>
    <name type="common">Arthrobacter siderocapsulatus</name>
    <dbReference type="NCBI Taxonomy" id="303"/>
    <lineage>
        <taxon>Bacteria</taxon>
        <taxon>Pseudomonadati</taxon>
        <taxon>Pseudomonadota</taxon>
        <taxon>Gammaproteobacteria</taxon>
        <taxon>Pseudomonadales</taxon>
        <taxon>Pseudomonadaceae</taxon>
        <taxon>Pseudomonas</taxon>
    </lineage>
</organism>
<evidence type="ECO:0000313" key="2">
    <source>
        <dbReference type="EMBL" id="ROQ53485.1"/>
    </source>
</evidence>
<dbReference type="CDD" id="cd00093">
    <property type="entry name" value="HTH_XRE"/>
    <property type="match status" value="1"/>
</dbReference>
<dbReference type="RefSeq" id="WP_043861396.1">
    <property type="nucleotide sequence ID" value="NZ_RJUR01000011.1"/>
</dbReference>
<dbReference type="Gene3D" id="1.10.260.40">
    <property type="entry name" value="lambda repressor-like DNA-binding domains"/>
    <property type="match status" value="1"/>
</dbReference>